<name>A0A4C1TKZ8_EUMVA</name>
<evidence type="ECO:0000313" key="2">
    <source>
        <dbReference type="Proteomes" id="UP000299102"/>
    </source>
</evidence>
<dbReference type="EMBL" id="BGZK01000061">
    <property type="protein sequence ID" value="GBP14058.1"/>
    <property type="molecule type" value="Genomic_DNA"/>
</dbReference>
<keyword evidence="2" id="KW-1185">Reference proteome</keyword>
<gene>
    <name evidence="1" type="ORF">EVAR_102739_1</name>
</gene>
<comment type="caution">
    <text evidence="1">The sequence shown here is derived from an EMBL/GenBank/DDBJ whole genome shotgun (WGS) entry which is preliminary data.</text>
</comment>
<evidence type="ECO:0000313" key="1">
    <source>
        <dbReference type="EMBL" id="GBP14058.1"/>
    </source>
</evidence>
<proteinExistence type="predicted"/>
<sequence>MRVVRHTFDRSFIFFLACQLREKRGGLAPSPNHAERYRGPWTATVDVLRARRAPNTCSEITENAAGTDGPRPSQGFNWSGLLSFSFHQFNITCILPKGCPTEAYDFNRKSVNHHTPTRVCPAPHLPADWTRPILARYLLTTHADPS</sequence>
<dbReference type="Proteomes" id="UP000299102">
    <property type="component" value="Unassembled WGS sequence"/>
</dbReference>
<protein>
    <submittedName>
        <fullName evidence="1">Uncharacterized protein</fullName>
    </submittedName>
</protein>
<organism evidence="1 2">
    <name type="scientific">Eumeta variegata</name>
    <name type="common">Bagworm moth</name>
    <name type="synonym">Eumeta japonica</name>
    <dbReference type="NCBI Taxonomy" id="151549"/>
    <lineage>
        <taxon>Eukaryota</taxon>
        <taxon>Metazoa</taxon>
        <taxon>Ecdysozoa</taxon>
        <taxon>Arthropoda</taxon>
        <taxon>Hexapoda</taxon>
        <taxon>Insecta</taxon>
        <taxon>Pterygota</taxon>
        <taxon>Neoptera</taxon>
        <taxon>Endopterygota</taxon>
        <taxon>Lepidoptera</taxon>
        <taxon>Glossata</taxon>
        <taxon>Ditrysia</taxon>
        <taxon>Tineoidea</taxon>
        <taxon>Psychidae</taxon>
        <taxon>Oiketicinae</taxon>
        <taxon>Eumeta</taxon>
    </lineage>
</organism>
<reference evidence="1 2" key="1">
    <citation type="journal article" date="2019" name="Commun. Biol.">
        <title>The bagworm genome reveals a unique fibroin gene that provides high tensile strength.</title>
        <authorList>
            <person name="Kono N."/>
            <person name="Nakamura H."/>
            <person name="Ohtoshi R."/>
            <person name="Tomita M."/>
            <person name="Numata K."/>
            <person name="Arakawa K."/>
        </authorList>
    </citation>
    <scope>NUCLEOTIDE SEQUENCE [LARGE SCALE GENOMIC DNA]</scope>
</reference>
<dbReference type="AlphaFoldDB" id="A0A4C1TKZ8"/>
<accession>A0A4C1TKZ8</accession>